<name>A0A370X1L0_9GAMM</name>
<protein>
    <recommendedName>
        <fullName evidence="3">DNA-binding protein</fullName>
    </recommendedName>
</protein>
<evidence type="ECO:0000313" key="2">
    <source>
        <dbReference type="Proteomes" id="UP000254258"/>
    </source>
</evidence>
<dbReference type="AlphaFoldDB" id="A0A370X1L0"/>
<sequence>MSAGNQHSISRELAIEHGPLLDAAATAKALGFKSQDALRQARRDGRLPISMFRLPGRRGWFASTQAVIEWIDAQIELHLTNNSIKEAGNERIATR</sequence>
<reference evidence="1 2" key="1">
    <citation type="submission" date="2018-07" db="EMBL/GenBank/DDBJ databases">
        <title>Dyella monticola sp. nov. and Dyella psychrodurans sp. nov. isolated from monsoon evergreen broad-leaved forest soil of Dinghu Mountain, China.</title>
        <authorList>
            <person name="Gao Z."/>
            <person name="Qiu L."/>
        </authorList>
    </citation>
    <scope>NUCLEOTIDE SEQUENCE [LARGE SCALE GENOMIC DNA]</scope>
    <source>
        <strain evidence="1 2">4G-K06</strain>
    </source>
</reference>
<organism evidence="1 2">
    <name type="scientific">Dyella monticola</name>
    <dbReference type="NCBI Taxonomy" id="1927958"/>
    <lineage>
        <taxon>Bacteria</taxon>
        <taxon>Pseudomonadati</taxon>
        <taxon>Pseudomonadota</taxon>
        <taxon>Gammaproteobacteria</taxon>
        <taxon>Lysobacterales</taxon>
        <taxon>Rhodanobacteraceae</taxon>
        <taxon>Dyella</taxon>
    </lineage>
</organism>
<accession>A0A370X1L0</accession>
<dbReference type="EMBL" id="QRBE01000004">
    <property type="protein sequence ID" value="RDS82256.1"/>
    <property type="molecule type" value="Genomic_DNA"/>
</dbReference>
<keyword evidence="2" id="KW-1185">Reference proteome</keyword>
<proteinExistence type="predicted"/>
<gene>
    <name evidence="1" type="ORF">DWU98_09490</name>
</gene>
<comment type="caution">
    <text evidence="1">The sequence shown here is derived from an EMBL/GenBank/DDBJ whole genome shotgun (WGS) entry which is preliminary data.</text>
</comment>
<evidence type="ECO:0000313" key="1">
    <source>
        <dbReference type="EMBL" id="RDS82256.1"/>
    </source>
</evidence>
<dbReference type="Proteomes" id="UP000254258">
    <property type="component" value="Unassembled WGS sequence"/>
</dbReference>
<evidence type="ECO:0008006" key="3">
    <source>
        <dbReference type="Google" id="ProtNLM"/>
    </source>
</evidence>